<proteinExistence type="predicted"/>
<evidence type="ECO:0000313" key="3">
    <source>
        <dbReference type="Proteomes" id="UP000193560"/>
    </source>
</evidence>
<keyword evidence="1" id="KW-1133">Transmembrane helix</keyword>
<keyword evidence="3" id="KW-1185">Reference proteome</keyword>
<dbReference type="PANTHER" id="PTHR34126:SF1">
    <property type="entry name" value="PEROXISOME BIOGENESIS PROTEIN 22"/>
    <property type="match status" value="1"/>
</dbReference>
<sequence>MTALLRLQVTKMARRLLPTWFLRLLGFSCVAIAIVNFVILICRRFPLPIGQFIKKDDSKTSSSETVALNKALKRTSSVLVNIQQDTSTSLSSPYTHTGSAQLRLGKWWGLRLIDCAIAAISELKQKKKLTISLKNTILWNPSQDITVTNHAFVESAILLLSRLCKKYEVYLIIHTNNDDEHNQIQHLLAPIIGSLSIALSSSSTKTTPLLNKSRIIYCQDEMTKIQIVQSSLCPAIHVEGGCELTDGGNIIRGLQSSVDKIVWVTTRRRRASFIEANIDHKDQGMLTDGLELTDSLLDSSLARFEGTPVVGHLETSLA</sequence>
<evidence type="ECO:0000313" key="2">
    <source>
        <dbReference type="EMBL" id="ORZ25580.1"/>
    </source>
</evidence>
<reference evidence="2 3" key="1">
    <citation type="submission" date="2016-07" db="EMBL/GenBank/DDBJ databases">
        <title>Pervasive Adenine N6-methylation of Active Genes in Fungi.</title>
        <authorList>
            <consortium name="DOE Joint Genome Institute"/>
            <person name="Mondo S.J."/>
            <person name="Dannebaum R.O."/>
            <person name="Kuo R.C."/>
            <person name="Labutti K."/>
            <person name="Haridas S."/>
            <person name="Kuo A."/>
            <person name="Salamov A."/>
            <person name="Ahrendt S.R."/>
            <person name="Lipzen A."/>
            <person name="Sullivan W."/>
            <person name="Andreopoulos W.B."/>
            <person name="Clum A."/>
            <person name="Lindquist E."/>
            <person name="Daum C."/>
            <person name="Ramamoorthy G.K."/>
            <person name="Gryganskyi A."/>
            <person name="Culley D."/>
            <person name="Magnuson J.K."/>
            <person name="James T.Y."/>
            <person name="O'Malley M.A."/>
            <person name="Stajich J.E."/>
            <person name="Spatafora J.W."/>
            <person name="Visel A."/>
            <person name="Grigoriev I.V."/>
        </authorList>
    </citation>
    <scope>NUCLEOTIDE SEQUENCE [LARGE SCALE GENOMIC DNA]</scope>
    <source>
        <strain evidence="2 3">NRRL 1336</strain>
    </source>
</reference>
<accession>A0A1X2J170</accession>
<dbReference type="GO" id="GO:0007031">
    <property type="term" value="P:peroxisome organization"/>
    <property type="evidence" value="ECO:0007669"/>
    <property type="project" value="InterPro"/>
</dbReference>
<keyword evidence="1" id="KW-0472">Membrane</keyword>
<dbReference type="PANTHER" id="PTHR34126">
    <property type="entry name" value="PEROXISOME BIOGENESIS PROTEIN 22"/>
    <property type="match status" value="1"/>
</dbReference>
<dbReference type="OrthoDB" id="77656at2759"/>
<dbReference type="AlphaFoldDB" id="A0A1X2J170"/>
<dbReference type="Proteomes" id="UP000193560">
    <property type="component" value="Unassembled WGS sequence"/>
</dbReference>
<gene>
    <name evidence="2" type="ORF">BCR42DRAFT_431232</name>
</gene>
<dbReference type="InterPro" id="IPR037485">
    <property type="entry name" value="PEX22"/>
</dbReference>
<dbReference type="EMBL" id="MCGE01000001">
    <property type="protein sequence ID" value="ORZ25580.1"/>
    <property type="molecule type" value="Genomic_DNA"/>
</dbReference>
<evidence type="ECO:0000256" key="1">
    <source>
        <dbReference type="SAM" id="Phobius"/>
    </source>
</evidence>
<organism evidence="2 3">
    <name type="scientific">Absidia repens</name>
    <dbReference type="NCBI Taxonomy" id="90262"/>
    <lineage>
        <taxon>Eukaryota</taxon>
        <taxon>Fungi</taxon>
        <taxon>Fungi incertae sedis</taxon>
        <taxon>Mucoromycota</taxon>
        <taxon>Mucoromycotina</taxon>
        <taxon>Mucoromycetes</taxon>
        <taxon>Mucorales</taxon>
        <taxon>Cunninghamellaceae</taxon>
        <taxon>Absidia</taxon>
    </lineage>
</organism>
<feature type="transmembrane region" description="Helical" evidence="1">
    <location>
        <begin position="20"/>
        <end position="41"/>
    </location>
</feature>
<keyword evidence="1" id="KW-0812">Transmembrane</keyword>
<comment type="caution">
    <text evidence="2">The sequence shown here is derived from an EMBL/GenBank/DDBJ whole genome shotgun (WGS) entry which is preliminary data.</text>
</comment>
<protein>
    <submittedName>
        <fullName evidence="2">Uncharacterized protein</fullName>
    </submittedName>
</protein>
<name>A0A1X2J170_9FUNG</name>